<dbReference type="Proteomes" id="UP001632038">
    <property type="component" value="Unassembled WGS sequence"/>
</dbReference>
<comment type="caution">
    <text evidence="5">The sequence shown here is derived from an EMBL/GenBank/DDBJ whole genome shotgun (WGS) entry which is preliminary data.</text>
</comment>
<proteinExistence type="predicted"/>
<reference evidence="6" key="1">
    <citation type="journal article" date="2024" name="IScience">
        <title>Strigolactones Initiate the Formation of Haustorium-like Structures in Castilleja.</title>
        <authorList>
            <person name="Buerger M."/>
            <person name="Peterson D."/>
            <person name="Chory J."/>
        </authorList>
    </citation>
    <scope>NUCLEOTIDE SEQUENCE [LARGE SCALE GENOMIC DNA]</scope>
</reference>
<dbReference type="SUPFAM" id="SSF54928">
    <property type="entry name" value="RNA-binding domain, RBD"/>
    <property type="match status" value="1"/>
</dbReference>
<dbReference type="GO" id="GO:0003723">
    <property type="term" value="F:RNA binding"/>
    <property type="evidence" value="ECO:0007669"/>
    <property type="project" value="UniProtKB-KW"/>
</dbReference>
<evidence type="ECO:0000259" key="3">
    <source>
        <dbReference type="Pfam" id="PF00009"/>
    </source>
</evidence>
<evidence type="ECO:0000256" key="2">
    <source>
        <dbReference type="ARBA" id="ARBA00022884"/>
    </source>
</evidence>
<dbReference type="InterPro" id="IPR021790">
    <property type="entry name" value="PTBP1-like_RRM2"/>
</dbReference>
<evidence type="ECO:0000313" key="6">
    <source>
        <dbReference type="Proteomes" id="UP001632038"/>
    </source>
</evidence>
<evidence type="ECO:0000259" key="4">
    <source>
        <dbReference type="Pfam" id="PF11835"/>
    </source>
</evidence>
<name>A0ABD3BPQ5_9LAMI</name>
<evidence type="ECO:0000256" key="1">
    <source>
        <dbReference type="ARBA" id="ARBA00022737"/>
    </source>
</evidence>
<dbReference type="EMBL" id="JAVIJP010000069">
    <property type="protein sequence ID" value="KAL3619430.1"/>
    <property type="molecule type" value="Genomic_DNA"/>
</dbReference>
<dbReference type="InterPro" id="IPR012677">
    <property type="entry name" value="Nucleotide-bd_a/b_plait_sf"/>
</dbReference>
<evidence type="ECO:0000313" key="5">
    <source>
        <dbReference type="EMBL" id="KAL3619430.1"/>
    </source>
</evidence>
<feature type="domain" description="PTBP1-like RNA recognition motif 2" evidence="4">
    <location>
        <begin position="9"/>
        <end position="90"/>
    </location>
</feature>
<dbReference type="AlphaFoldDB" id="A0ABD3BPQ5"/>
<keyword evidence="1" id="KW-0677">Repeat</keyword>
<organism evidence="5 6">
    <name type="scientific">Castilleja foliolosa</name>
    <dbReference type="NCBI Taxonomy" id="1961234"/>
    <lineage>
        <taxon>Eukaryota</taxon>
        <taxon>Viridiplantae</taxon>
        <taxon>Streptophyta</taxon>
        <taxon>Embryophyta</taxon>
        <taxon>Tracheophyta</taxon>
        <taxon>Spermatophyta</taxon>
        <taxon>Magnoliopsida</taxon>
        <taxon>eudicotyledons</taxon>
        <taxon>Gunneridae</taxon>
        <taxon>Pentapetalae</taxon>
        <taxon>asterids</taxon>
        <taxon>lamiids</taxon>
        <taxon>Lamiales</taxon>
        <taxon>Orobanchaceae</taxon>
        <taxon>Pedicularideae</taxon>
        <taxon>Castillejinae</taxon>
        <taxon>Castilleja</taxon>
    </lineage>
</organism>
<evidence type="ECO:0008006" key="7">
    <source>
        <dbReference type="Google" id="ProtNLM"/>
    </source>
</evidence>
<protein>
    <recommendedName>
        <fullName evidence="7">RRM domain-containing protein</fullName>
    </recommendedName>
</protein>
<dbReference type="Gene3D" id="3.30.70.330">
    <property type="match status" value="1"/>
</dbReference>
<dbReference type="Pfam" id="PF11835">
    <property type="entry name" value="RRM_8"/>
    <property type="match status" value="1"/>
</dbReference>
<dbReference type="InterPro" id="IPR027417">
    <property type="entry name" value="P-loop_NTPase"/>
</dbReference>
<dbReference type="SUPFAM" id="SSF52540">
    <property type="entry name" value="P-loop containing nucleoside triphosphate hydrolases"/>
    <property type="match status" value="1"/>
</dbReference>
<accession>A0ABD3BPQ5</accession>
<dbReference type="Pfam" id="PF00009">
    <property type="entry name" value="GTP_EFTU"/>
    <property type="match status" value="1"/>
</dbReference>
<feature type="domain" description="Tr-type G" evidence="3">
    <location>
        <begin position="100"/>
        <end position="178"/>
    </location>
</feature>
<dbReference type="InterPro" id="IPR035979">
    <property type="entry name" value="RBD_domain_sf"/>
</dbReference>
<dbReference type="InterPro" id="IPR000795">
    <property type="entry name" value="T_Tr_GTP-bd_dom"/>
</dbReference>
<gene>
    <name evidence="5" type="ORF">CASFOL_037000</name>
</gene>
<keyword evidence="6" id="KW-1185">Reference proteome</keyword>
<keyword evidence="2" id="KW-0694">RNA-binding</keyword>
<sequence length="280" mass="32379">MDRNTRAQGDEPNRILLVTIYHMISPITEEVLHQVFSPHGFVEKIVTSQKSAELQALIQYESHQSAISARNFLQGRNIYDGCCQLDIQFSYLDELQVNFNNKIDTVQEECGRDITILTANIECKIKNRHDTHADCPEHTDDVKKVITDVAHMKDAIVDVSDDDDPISRTKLTSRRRRTSRTRRFGKVLLARPKIKRAENEFDINYKLVESAEIVNGEYLNPGVIYFLSYTLRTRWFFTRGRMLWLCVGQQGRGRKSRQLVETRLKELLLGNSIIFYGLGI</sequence>
<dbReference type="PANTHER" id="PTHR15592">
    <property type="entry name" value="MATRIN 3/NUCLEAR PROTEIN 220-RELATED"/>
    <property type="match status" value="1"/>
</dbReference>